<dbReference type="RefSeq" id="WP_135532326.1">
    <property type="nucleotide sequence ID" value="NZ_SRKZ01000006.1"/>
</dbReference>
<sequence>MPSLAAFAFASLLHVSALASAQTPSLPTDSTRVVKGFGGQQYAWGKLTRRKGEVLEAYLPMGNRGFDNLVCYYPSIPENAPLPKPKLLPITDVQWMRVRGQYSELLKPVKNDIGRLATRRVAGTVELFVVESAPPIVMALGPVPVLGTPANPSATPAGPGTTSWFLRRPSGGLVVVEPDKFAQQLATYLADDQELARKVAAGQAGYRLEQIESIIQQYNQRAQSR</sequence>
<dbReference type="AlphaFoldDB" id="A0A4Z0MG26"/>
<dbReference type="EMBL" id="SRKZ01000006">
    <property type="protein sequence ID" value="TGD78466.1"/>
    <property type="molecule type" value="Genomic_DNA"/>
</dbReference>
<accession>A0A4Z0MG26</accession>
<keyword evidence="3" id="KW-1185">Reference proteome</keyword>
<feature type="chain" id="PRO_5021354995" evidence="1">
    <location>
        <begin position="22"/>
        <end position="225"/>
    </location>
</feature>
<proteinExistence type="predicted"/>
<organism evidence="2 3">
    <name type="scientific">Hymenobacter wooponensis</name>
    <dbReference type="NCBI Taxonomy" id="1525360"/>
    <lineage>
        <taxon>Bacteria</taxon>
        <taxon>Pseudomonadati</taxon>
        <taxon>Bacteroidota</taxon>
        <taxon>Cytophagia</taxon>
        <taxon>Cytophagales</taxon>
        <taxon>Hymenobacteraceae</taxon>
        <taxon>Hymenobacter</taxon>
    </lineage>
</organism>
<evidence type="ECO:0000313" key="2">
    <source>
        <dbReference type="EMBL" id="TGD78466.1"/>
    </source>
</evidence>
<comment type="caution">
    <text evidence="2">The sequence shown here is derived from an EMBL/GenBank/DDBJ whole genome shotgun (WGS) entry which is preliminary data.</text>
</comment>
<feature type="signal peptide" evidence="1">
    <location>
        <begin position="1"/>
        <end position="21"/>
    </location>
</feature>
<evidence type="ECO:0000313" key="3">
    <source>
        <dbReference type="Proteomes" id="UP000298284"/>
    </source>
</evidence>
<evidence type="ECO:0000256" key="1">
    <source>
        <dbReference type="SAM" id="SignalP"/>
    </source>
</evidence>
<dbReference type="OrthoDB" id="884597at2"/>
<keyword evidence="1" id="KW-0732">Signal</keyword>
<reference evidence="2 3" key="1">
    <citation type="submission" date="2019-04" db="EMBL/GenBank/DDBJ databases">
        <authorList>
            <person name="Feng G."/>
            <person name="Zhang J."/>
            <person name="Zhu H."/>
        </authorList>
    </citation>
    <scope>NUCLEOTIDE SEQUENCE [LARGE SCALE GENOMIC DNA]</scope>
    <source>
        <strain evidence="2 3">JCM 19491</strain>
    </source>
</reference>
<name>A0A4Z0MG26_9BACT</name>
<dbReference type="Proteomes" id="UP000298284">
    <property type="component" value="Unassembled WGS sequence"/>
</dbReference>
<gene>
    <name evidence="2" type="ORF">EU557_20395</name>
</gene>
<protein>
    <submittedName>
        <fullName evidence="2">Uncharacterized protein</fullName>
    </submittedName>
</protein>